<dbReference type="InterPro" id="IPR041678">
    <property type="entry name" value="TetR_C_16"/>
</dbReference>
<proteinExistence type="predicted"/>
<dbReference type="RefSeq" id="WP_310301570.1">
    <property type="nucleotide sequence ID" value="NZ_BAAAPS010000008.1"/>
</dbReference>
<evidence type="ECO:0000313" key="4">
    <source>
        <dbReference type="Proteomes" id="UP001183648"/>
    </source>
</evidence>
<organism evidence="3 4">
    <name type="scientific">Nocardioides marmoribigeumensis</name>
    <dbReference type="NCBI Taxonomy" id="433649"/>
    <lineage>
        <taxon>Bacteria</taxon>
        <taxon>Bacillati</taxon>
        <taxon>Actinomycetota</taxon>
        <taxon>Actinomycetes</taxon>
        <taxon>Propionibacteriales</taxon>
        <taxon>Nocardioidaceae</taxon>
        <taxon>Nocardioides</taxon>
    </lineage>
</organism>
<dbReference type="EMBL" id="JAVDYG010000001">
    <property type="protein sequence ID" value="MDR7362293.1"/>
    <property type="molecule type" value="Genomic_DNA"/>
</dbReference>
<keyword evidence="4" id="KW-1185">Reference proteome</keyword>
<dbReference type="Proteomes" id="UP001183648">
    <property type="component" value="Unassembled WGS sequence"/>
</dbReference>
<feature type="region of interest" description="Disordered" evidence="1">
    <location>
        <begin position="37"/>
        <end position="67"/>
    </location>
</feature>
<protein>
    <recommendedName>
        <fullName evidence="2">Tetracyclin repressor-like C-terminal domain-containing protein</fullName>
    </recommendedName>
</protein>
<gene>
    <name evidence="3" type="ORF">J2S63_001846</name>
</gene>
<dbReference type="SUPFAM" id="SSF48498">
    <property type="entry name" value="Tetracyclin repressor-like, C-terminal domain"/>
    <property type="match status" value="1"/>
</dbReference>
<dbReference type="InterPro" id="IPR036271">
    <property type="entry name" value="Tet_transcr_reg_TetR-rel_C_sf"/>
</dbReference>
<accession>A0ABU2BWL7</accession>
<feature type="domain" description="Tetracyclin repressor-like C-terminal" evidence="2">
    <location>
        <begin position="65"/>
        <end position="168"/>
    </location>
</feature>
<evidence type="ECO:0000313" key="3">
    <source>
        <dbReference type="EMBL" id="MDR7362293.1"/>
    </source>
</evidence>
<comment type="caution">
    <text evidence="3">The sequence shown here is derived from an EMBL/GenBank/DDBJ whole genome shotgun (WGS) entry which is preliminary data.</text>
</comment>
<dbReference type="Gene3D" id="1.10.357.10">
    <property type="entry name" value="Tetracycline Repressor, domain 2"/>
    <property type="match status" value="1"/>
</dbReference>
<sequence>MVAPHRFTPPPSYAGVRSLLDLEQTVVLDELALQQALDDLPPEVPESPEDGPGAGRDAGPDAGPDDLGSRVARRFFTLCENPRTRARTMKVLRSSADSAVGGRLLVAFLSRMVFTPLMRSRRVDHVTARVELACAQLGGVAVLRYVTRMEPVASMDVEDLVAMVGPSVHLTLTSPYAR</sequence>
<reference evidence="3 4" key="1">
    <citation type="submission" date="2023-07" db="EMBL/GenBank/DDBJ databases">
        <title>Sequencing the genomes of 1000 actinobacteria strains.</title>
        <authorList>
            <person name="Klenk H.-P."/>
        </authorList>
    </citation>
    <scope>NUCLEOTIDE SEQUENCE [LARGE SCALE GENOMIC DNA]</scope>
    <source>
        <strain evidence="3 4">DSM 19426</strain>
    </source>
</reference>
<dbReference type="Pfam" id="PF17920">
    <property type="entry name" value="TetR_C_16"/>
    <property type="match status" value="1"/>
</dbReference>
<name>A0ABU2BWL7_9ACTN</name>
<feature type="compositionally biased region" description="Low complexity" evidence="1">
    <location>
        <begin position="55"/>
        <end position="66"/>
    </location>
</feature>
<evidence type="ECO:0000259" key="2">
    <source>
        <dbReference type="Pfam" id="PF17920"/>
    </source>
</evidence>
<evidence type="ECO:0000256" key="1">
    <source>
        <dbReference type="SAM" id="MobiDB-lite"/>
    </source>
</evidence>